<reference evidence="2" key="1">
    <citation type="submission" date="2023-07" db="EMBL/GenBank/DDBJ databases">
        <title>Chromosome-level Genome Assembly of Striped Snakehead (Channa striata).</title>
        <authorList>
            <person name="Liu H."/>
        </authorList>
    </citation>
    <scope>NUCLEOTIDE SEQUENCE</scope>
    <source>
        <strain evidence="2">Gz</strain>
        <tissue evidence="2">Muscle</tissue>
    </source>
</reference>
<dbReference type="Gene3D" id="1.10.8.1220">
    <property type="match status" value="1"/>
</dbReference>
<dbReference type="AlphaFoldDB" id="A0AA88LP43"/>
<feature type="domain" description="Dynein heavy chain coiled coil stalk" evidence="1">
    <location>
        <begin position="5"/>
        <end position="54"/>
    </location>
</feature>
<accession>A0AA88LP43</accession>
<dbReference type="EMBL" id="JAUPFM010000019">
    <property type="protein sequence ID" value="KAK2820985.1"/>
    <property type="molecule type" value="Genomic_DNA"/>
</dbReference>
<sequence>MVLMVPKDRSGKATKVMVAKVEAFLDSLTNFNKEADPEFKPDLVGSKSYAAIGIQFQKAVLKAELDAALNQRVSNLLDNITSSVFQYTTREHCERDKPTYIAQLTFQQSLCSTEELRNPDRDMQGSAKCWRKSVESECPEKEIPPRVEE</sequence>
<organism evidence="2 3">
    <name type="scientific">Channa striata</name>
    <name type="common">Snakehead murrel</name>
    <name type="synonym">Ophicephalus striatus</name>
    <dbReference type="NCBI Taxonomy" id="64152"/>
    <lineage>
        <taxon>Eukaryota</taxon>
        <taxon>Metazoa</taxon>
        <taxon>Chordata</taxon>
        <taxon>Craniata</taxon>
        <taxon>Vertebrata</taxon>
        <taxon>Euteleostomi</taxon>
        <taxon>Actinopterygii</taxon>
        <taxon>Neopterygii</taxon>
        <taxon>Teleostei</taxon>
        <taxon>Neoteleostei</taxon>
        <taxon>Acanthomorphata</taxon>
        <taxon>Anabantaria</taxon>
        <taxon>Anabantiformes</taxon>
        <taxon>Channoidei</taxon>
        <taxon>Channidae</taxon>
        <taxon>Channa</taxon>
    </lineage>
</organism>
<protein>
    <recommendedName>
        <fullName evidence="1">Dynein heavy chain coiled coil stalk domain-containing protein</fullName>
    </recommendedName>
</protein>
<evidence type="ECO:0000313" key="2">
    <source>
        <dbReference type="EMBL" id="KAK2820985.1"/>
    </source>
</evidence>
<name>A0AA88LP43_CHASR</name>
<dbReference type="InterPro" id="IPR024743">
    <property type="entry name" value="Dynein_HC_stalk"/>
</dbReference>
<evidence type="ECO:0000313" key="3">
    <source>
        <dbReference type="Proteomes" id="UP001187415"/>
    </source>
</evidence>
<proteinExistence type="predicted"/>
<keyword evidence="3" id="KW-1185">Reference proteome</keyword>
<dbReference type="Proteomes" id="UP001187415">
    <property type="component" value="Unassembled WGS sequence"/>
</dbReference>
<comment type="caution">
    <text evidence="2">The sequence shown here is derived from an EMBL/GenBank/DDBJ whole genome shotgun (WGS) entry which is preliminary data.</text>
</comment>
<dbReference type="Pfam" id="PF12777">
    <property type="entry name" value="MT"/>
    <property type="match status" value="1"/>
</dbReference>
<gene>
    <name evidence="2" type="ORF">Q5P01_023944</name>
</gene>
<evidence type="ECO:0000259" key="1">
    <source>
        <dbReference type="Pfam" id="PF12777"/>
    </source>
</evidence>